<dbReference type="STRING" id="71717.A0A4Y7TWT2"/>
<keyword evidence="5" id="KW-1185">Reference proteome</keyword>
<feature type="repeat" description="TPR" evidence="3">
    <location>
        <begin position="27"/>
        <end position="60"/>
    </location>
</feature>
<dbReference type="PANTHER" id="PTHR45831:SF2">
    <property type="entry name" value="LD24721P"/>
    <property type="match status" value="1"/>
</dbReference>
<dbReference type="SMART" id="SM00028">
    <property type="entry name" value="TPR"/>
    <property type="match status" value="3"/>
</dbReference>
<dbReference type="PROSITE" id="PS50005">
    <property type="entry name" value="TPR"/>
    <property type="match status" value="1"/>
</dbReference>
<comment type="caution">
    <text evidence="4">The sequence shown here is derived from an EMBL/GenBank/DDBJ whole genome shotgun (WGS) entry which is preliminary data.</text>
</comment>
<dbReference type="SUPFAM" id="SSF48452">
    <property type="entry name" value="TPR-like"/>
    <property type="match status" value="1"/>
</dbReference>
<keyword evidence="2 3" id="KW-0802">TPR repeat</keyword>
<gene>
    <name evidence="4" type="ORF">FA13DRAFT_1724553</name>
</gene>
<dbReference type="PANTHER" id="PTHR45831">
    <property type="entry name" value="LD24721P"/>
    <property type="match status" value="1"/>
</dbReference>
<keyword evidence="1" id="KW-0677">Repeat</keyword>
<reference evidence="4 5" key="1">
    <citation type="journal article" date="2019" name="Nat. Ecol. Evol.">
        <title>Megaphylogeny resolves global patterns of mushroom evolution.</title>
        <authorList>
            <person name="Varga T."/>
            <person name="Krizsan K."/>
            <person name="Foldi C."/>
            <person name="Dima B."/>
            <person name="Sanchez-Garcia M."/>
            <person name="Sanchez-Ramirez S."/>
            <person name="Szollosi G.J."/>
            <person name="Szarkandi J.G."/>
            <person name="Papp V."/>
            <person name="Albert L."/>
            <person name="Andreopoulos W."/>
            <person name="Angelini C."/>
            <person name="Antonin V."/>
            <person name="Barry K.W."/>
            <person name="Bougher N.L."/>
            <person name="Buchanan P."/>
            <person name="Buyck B."/>
            <person name="Bense V."/>
            <person name="Catcheside P."/>
            <person name="Chovatia M."/>
            <person name="Cooper J."/>
            <person name="Damon W."/>
            <person name="Desjardin D."/>
            <person name="Finy P."/>
            <person name="Geml J."/>
            <person name="Haridas S."/>
            <person name="Hughes K."/>
            <person name="Justo A."/>
            <person name="Karasinski D."/>
            <person name="Kautmanova I."/>
            <person name="Kiss B."/>
            <person name="Kocsube S."/>
            <person name="Kotiranta H."/>
            <person name="LaButti K.M."/>
            <person name="Lechner B.E."/>
            <person name="Liimatainen K."/>
            <person name="Lipzen A."/>
            <person name="Lukacs Z."/>
            <person name="Mihaltcheva S."/>
            <person name="Morgado L.N."/>
            <person name="Niskanen T."/>
            <person name="Noordeloos M.E."/>
            <person name="Ohm R.A."/>
            <person name="Ortiz-Santana B."/>
            <person name="Ovrebo C."/>
            <person name="Racz N."/>
            <person name="Riley R."/>
            <person name="Savchenko A."/>
            <person name="Shiryaev A."/>
            <person name="Soop K."/>
            <person name="Spirin V."/>
            <person name="Szebenyi C."/>
            <person name="Tomsovsky M."/>
            <person name="Tulloss R.E."/>
            <person name="Uehling J."/>
            <person name="Grigoriev I.V."/>
            <person name="Vagvolgyi C."/>
            <person name="Papp T."/>
            <person name="Martin F.M."/>
            <person name="Miettinen O."/>
            <person name="Hibbett D.S."/>
            <person name="Nagy L.G."/>
        </authorList>
    </citation>
    <scope>NUCLEOTIDE SEQUENCE [LARGE SCALE GENOMIC DNA]</scope>
    <source>
        <strain evidence="4 5">FP101781</strain>
    </source>
</reference>
<organism evidence="4 5">
    <name type="scientific">Coprinellus micaceus</name>
    <name type="common">Glistening ink-cap mushroom</name>
    <name type="synonym">Coprinus micaceus</name>
    <dbReference type="NCBI Taxonomy" id="71717"/>
    <lineage>
        <taxon>Eukaryota</taxon>
        <taxon>Fungi</taxon>
        <taxon>Dikarya</taxon>
        <taxon>Basidiomycota</taxon>
        <taxon>Agaricomycotina</taxon>
        <taxon>Agaricomycetes</taxon>
        <taxon>Agaricomycetidae</taxon>
        <taxon>Agaricales</taxon>
        <taxon>Agaricineae</taxon>
        <taxon>Psathyrellaceae</taxon>
        <taxon>Coprinellus</taxon>
    </lineage>
</organism>
<name>A0A4Y7TWT2_COPMI</name>
<evidence type="ECO:0000256" key="2">
    <source>
        <dbReference type="ARBA" id="ARBA00022803"/>
    </source>
</evidence>
<dbReference type="GO" id="GO:0016020">
    <property type="term" value="C:membrane"/>
    <property type="evidence" value="ECO:0007669"/>
    <property type="project" value="TreeGrafter"/>
</dbReference>
<proteinExistence type="predicted"/>
<dbReference type="InterPro" id="IPR047150">
    <property type="entry name" value="SGT"/>
</dbReference>
<dbReference type="InterPro" id="IPR011990">
    <property type="entry name" value="TPR-like_helical_dom_sf"/>
</dbReference>
<sequence>MSHSSIPPEMGPLFAGGRAVQFNHAEGDRLKVLGNGLYQQGKYAEALDAYTEGAKNDPLNPLIYANRAAVHLAMKKHIDAVFDCEKAANLDPAYSKAWGRLGTALYALSSWEECSNAWQKALGCLSKPNLTPAELALKNQVEEGLKLANEGIIKNADTAKLAPARRLADLNLATSPWVRAQALEEEKIQEIDPDKIIGTVGEPILPSCVFPLVCAGSAFKDAVRELGVLSMNQTTRTVSSLGEGIFGMTSAGAVFERMTNAILIDERVFYVKDPHKFYGFVSRQYNFENLAFRGLVEGGGLANIKKEILRRLKEEGWDSVRPAISITVRYWIFQAYWRFYLYGPTFFSYHLYTRVIKFLQWGRAQWPGSPVSECGSSFKKEIVRGVMRLRLQLMHMMFDAKYADEVIHIFTLRDIFEAAEELQKATLAHPMPQSSNGPPFGWVLAFWASPLMHANNALGFVFLSLGKEGWINQEHKDQSHGHFLSAYHYYREAALSSSPDDPNHALILRKQIECLCHAYQPLAEILPICSRTQEVAPKSLEIWVPPHDSGVAIMNNLAQIMQFQEWCEQEVVEGRMTLDKMDKFITPMMGVYEDVSTVRNPFQPVLFCRDRDGGTNRMIPIVPVPPPNTLGEPEPSRAKN</sequence>
<evidence type="ECO:0000256" key="3">
    <source>
        <dbReference type="PROSITE-ProRule" id="PRU00339"/>
    </source>
</evidence>
<evidence type="ECO:0000313" key="5">
    <source>
        <dbReference type="Proteomes" id="UP000298030"/>
    </source>
</evidence>
<evidence type="ECO:0000313" key="4">
    <source>
        <dbReference type="EMBL" id="TEB38630.1"/>
    </source>
</evidence>
<dbReference type="GO" id="GO:0006620">
    <property type="term" value="P:post-translational protein targeting to endoplasmic reticulum membrane"/>
    <property type="evidence" value="ECO:0007669"/>
    <property type="project" value="TreeGrafter"/>
</dbReference>
<evidence type="ECO:0000256" key="1">
    <source>
        <dbReference type="ARBA" id="ARBA00022737"/>
    </source>
</evidence>
<protein>
    <submittedName>
        <fullName evidence="4">Uncharacterized protein</fullName>
    </submittedName>
</protein>
<dbReference type="GO" id="GO:0060090">
    <property type="term" value="F:molecular adaptor activity"/>
    <property type="evidence" value="ECO:0007669"/>
    <property type="project" value="TreeGrafter"/>
</dbReference>
<accession>A0A4Y7TWT2</accession>
<dbReference type="InterPro" id="IPR019734">
    <property type="entry name" value="TPR_rpt"/>
</dbReference>
<dbReference type="Gene3D" id="1.25.40.10">
    <property type="entry name" value="Tetratricopeptide repeat domain"/>
    <property type="match status" value="1"/>
</dbReference>
<dbReference type="AlphaFoldDB" id="A0A4Y7TWT2"/>
<dbReference type="EMBL" id="QPFP01000002">
    <property type="protein sequence ID" value="TEB38630.1"/>
    <property type="molecule type" value="Genomic_DNA"/>
</dbReference>
<dbReference type="Proteomes" id="UP000298030">
    <property type="component" value="Unassembled WGS sequence"/>
</dbReference>
<dbReference type="GO" id="GO:0072380">
    <property type="term" value="C:TRC complex"/>
    <property type="evidence" value="ECO:0007669"/>
    <property type="project" value="TreeGrafter"/>
</dbReference>
<dbReference type="OrthoDB" id="2423701at2759"/>